<dbReference type="PANTHER" id="PTHR45989">
    <property type="entry name" value="TRANSLATION INITIATION FACTOR EIF-2B SUBUNIT GAMMA"/>
    <property type="match status" value="1"/>
</dbReference>
<evidence type="ECO:0000313" key="12">
    <source>
        <dbReference type="EMBL" id="VVC41166.1"/>
    </source>
</evidence>
<comment type="subunit">
    <text evidence="9">Component of the translation initiation factor 2B (eIF2B) complex which is a heterodecamer of two sets of five different subunits: alpha, beta, gamma, delta and epsilon. Subunits alpha, beta and delta comprise a regulatory subcomplex and subunits epsilon and gamma comprise a catalytic subcomplex. Within the complex, the hexameric regulatory complex resides at the center, with the two heterodimeric catalytic subcomplexes bound on opposite sides.</text>
</comment>
<evidence type="ECO:0000259" key="11">
    <source>
        <dbReference type="Pfam" id="PF25084"/>
    </source>
</evidence>
<dbReference type="GO" id="GO:0002183">
    <property type="term" value="P:cytoplasmic translational initiation"/>
    <property type="evidence" value="ECO:0007669"/>
    <property type="project" value="TreeGrafter"/>
</dbReference>
<comment type="subcellular location">
    <subcellularLocation>
        <location evidence="1">Cytoplasm</location>
        <location evidence="1">Cytosol</location>
    </subcellularLocation>
</comment>
<evidence type="ECO:0000256" key="3">
    <source>
        <dbReference type="ARBA" id="ARBA00022490"/>
    </source>
</evidence>
<dbReference type="PANTHER" id="PTHR45989:SF1">
    <property type="entry name" value="TRANSLATION INITIATION FACTOR EIF-2B SUBUNIT GAMMA"/>
    <property type="match status" value="1"/>
</dbReference>
<proteinExistence type="inferred from homology"/>
<evidence type="ECO:0000256" key="6">
    <source>
        <dbReference type="ARBA" id="ARBA00044196"/>
    </source>
</evidence>
<accession>A0A5E4NDF4</accession>
<dbReference type="GO" id="GO:0005851">
    <property type="term" value="C:eukaryotic translation initiation factor 2B complex"/>
    <property type="evidence" value="ECO:0007669"/>
    <property type="project" value="TreeGrafter"/>
</dbReference>
<dbReference type="Pfam" id="PF25084">
    <property type="entry name" value="LbH_EIF2B"/>
    <property type="match status" value="1"/>
</dbReference>
<evidence type="ECO:0000256" key="7">
    <source>
        <dbReference type="ARBA" id="ARBA00044229"/>
    </source>
</evidence>
<keyword evidence="13" id="KW-1185">Reference proteome</keyword>
<dbReference type="InterPro" id="IPR005835">
    <property type="entry name" value="NTP_transferase_dom"/>
</dbReference>
<dbReference type="Gene3D" id="3.90.550.10">
    <property type="entry name" value="Spore Coat Polysaccharide Biosynthesis Protein SpsA, Chain A"/>
    <property type="match status" value="1"/>
</dbReference>
<comment type="function">
    <text evidence="8">Acts as a component of the translation initiation factor 2B (eIF2B) complex, which catalyzes the exchange of GDP for GTP on the eukaryotic initiation factor 2 (eIF2) complex gamma subunit. Its guanine nucleotide exchange factor activity is repressed when bound to eIF2 complex phosphorylated on the alpha subunit, thereby limiting the amount of methionyl-initiator methionine tRNA available to the ribosome and consequently global translation is repressed.</text>
</comment>
<dbReference type="Pfam" id="PF00483">
    <property type="entry name" value="NTP_transferase"/>
    <property type="match status" value="1"/>
</dbReference>
<evidence type="ECO:0000256" key="5">
    <source>
        <dbReference type="ARBA" id="ARBA00022917"/>
    </source>
</evidence>
<dbReference type="SUPFAM" id="SSF53448">
    <property type="entry name" value="Nucleotide-diphospho-sugar transferases"/>
    <property type="match status" value="1"/>
</dbReference>
<feature type="domain" description="Nucleotidyl transferase" evidence="10">
    <location>
        <begin position="9"/>
        <end position="144"/>
    </location>
</feature>
<dbReference type="InterPro" id="IPR029044">
    <property type="entry name" value="Nucleotide-diphossugar_trans"/>
</dbReference>
<reference evidence="12 13" key="1">
    <citation type="submission" date="2019-08" db="EMBL/GenBank/DDBJ databases">
        <authorList>
            <person name="Alioto T."/>
            <person name="Alioto T."/>
            <person name="Gomez Garrido J."/>
        </authorList>
    </citation>
    <scope>NUCLEOTIDE SEQUENCE [LARGE SCALE GENOMIC DNA]</scope>
</reference>
<dbReference type="GO" id="GO:0005085">
    <property type="term" value="F:guanyl-nucleotide exchange factor activity"/>
    <property type="evidence" value="ECO:0007669"/>
    <property type="project" value="TreeGrafter"/>
</dbReference>
<dbReference type="OrthoDB" id="10250549at2759"/>
<dbReference type="GO" id="GO:0003743">
    <property type="term" value="F:translation initiation factor activity"/>
    <property type="evidence" value="ECO:0007669"/>
    <property type="project" value="UniProtKB-KW"/>
</dbReference>
<comment type="similarity">
    <text evidence="2">Belongs to the eIF-2B gamma/epsilon subunits family.</text>
</comment>
<organism evidence="12 13">
    <name type="scientific">Cinara cedri</name>
    <dbReference type="NCBI Taxonomy" id="506608"/>
    <lineage>
        <taxon>Eukaryota</taxon>
        <taxon>Metazoa</taxon>
        <taxon>Ecdysozoa</taxon>
        <taxon>Arthropoda</taxon>
        <taxon>Hexapoda</taxon>
        <taxon>Insecta</taxon>
        <taxon>Pterygota</taxon>
        <taxon>Neoptera</taxon>
        <taxon>Paraneoptera</taxon>
        <taxon>Hemiptera</taxon>
        <taxon>Sternorrhyncha</taxon>
        <taxon>Aphidomorpha</taxon>
        <taxon>Aphidoidea</taxon>
        <taxon>Aphididae</taxon>
        <taxon>Lachninae</taxon>
        <taxon>Cinara</taxon>
    </lineage>
</organism>
<dbReference type="Gene3D" id="2.160.10.10">
    <property type="entry name" value="Hexapeptide repeat proteins"/>
    <property type="match status" value="1"/>
</dbReference>
<evidence type="ECO:0000256" key="9">
    <source>
        <dbReference type="ARBA" id="ARBA00046432"/>
    </source>
</evidence>
<dbReference type="EMBL" id="CABPRJ010001913">
    <property type="protein sequence ID" value="VVC41166.1"/>
    <property type="molecule type" value="Genomic_DNA"/>
</dbReference>
<dbReference type="AlphaFoldDB" id="A0A5E4NDF4"/>
<dbReference type="GO" id="GO:0016740">
    <property type="term" value="F:transferase activity"/>
    <property type="evidence" value="ECO:0007669"/>
    <property type="project" value="UniProtKB-KW"/>
</dbReference>
<dbReference type="CDD" id="cd04198">
    <property type="entry name" value="eIF-2B_gamma_N"/>
    <property type="match status" value="1"/>
</dbReference>
<evidence type="ECO:0000256" key="2">
    <source>
        <dbReference type="ARBA" id="ARBA00007878"/>
    </source>
</evidence>
<gene>
    <name evidence="12" type="ORF">CINCED_3A014609</name>
</gene>
<evidence type="ECO:0000313" key="13">
    <source>
        <dbReference type="Proteomes" id="UP000325440"/>
    </source>
</evidence>
<dbReference type="CDD" id="cd04652">
    <property type="entry name" value="LbH_eIF2B_gamma_C"/>
    <property type="match status" value="1"/>
</dbReference>
<dbReference type="Proteomes" id="UP000325440">
    <property type="component" value="Unassembled WGS sequence"/>
</dbReference>
<dbReference type="InterPro" id="IPR056764">
    <property type="entry name" value="LbH_EIF2B3/5"/>
</dbReference>
<keyword evidence="5" id="KW-0648">Protein biosynthesis</keyword>
<name>A0A5E4NDF4_9HEMI</name>
<dbReference type="GO" id="GO:0005829">
    <property type="term" value="C:cytosol"/>
    <property type="evidence" value="ECO:0007669"/>
    <property type="project" value="UniProtKB-SubCell"/>
</dbReference>
<evidence type="ECO:0000256" key="8">
    <source>
        <dbReference type="ARBA" id="ARBA00045373"/>
    </source>
</evidence>
<keyword evidence="3" id="KW-0963">Cytoplasm</keyword>
<evidence type="ECO:0000256" key="1">
    <source>
        <dbReference type="ARBA" id="ARBA00004514"/>
    </source>
</evidence>
<sequence>MQNWLEFQAVVMAAGKGSRIPEMTATKPKCLLPVGNKPMIYYPLKLLENAGFSETKIIVADNYASDIQEEVDRLGFEMNLSFVPIPSDEDWGTSDSLRHISDFIITDVIVLSCDLITDVDLHEVLNTYRKNNASLVSLYFSTSKDEQCVFTVPGPKSKNKLEKDIIGYDSKTSRLLLMASASDYEETMPLSSSLLNKCLNLSLCSNLLDSHMYIMKRWIIDYLSKNKSMATLKGELLPFVVKEQLSKHVQGQAKGKPNESLDENDEKVDIFNIPKEFNISSLYDVGNKSCAGDLLKCYACIMDSNIGVRANTLFDYCRINKIITKLNLNLEDEKDKISPEAEILSNQFEKNTCFVGPHTKIMEKTSIKSSNIGSRCIINPKTRITDCILMNGVIIEERCVLQNCIVCHDAIISAGCELKDCLISGNFKVPTGGKHYNEVLTAIDRLMEI</sequence>
<protein>
    <recommendedName>
        <fullName evidence="6">Translation initiation factor eIF2B subunit gamma</fullName>
    </recommendedName>
    <alternativeName>
        <fullName evidence="7">eIF2B GDP-GTP exchange factor subunit gamma</fullName>
    </alternativeName>
</protein>
<feature type="domain" description="EIF2B subunit epsilon/gamma LbH" evidence="11">
    <location>
        <begin position="351"/>
        <end position="430"/>
    </location>
</feature>
<evidence type="ECO:0000259" key="10">
    <source>
        <dbReference type="Pfam" id="PF00483"/>
    </source>
</evidence>
<keyword evidence="12" id="KW-0808">Transferase</keyword>
<dbReference type="InterPro" id="IPR051960">
    <property type="entry name" value="eIF2B_gamma"/>
</dbReference>
<evidence type="ECO:0000256" key="4">
    <source>
        <dbReference type="ARBA" id="ARBA00022540"/>
    </source>
</evidence>
<keyword evidence="4" id="KW-0396">Initiation factor</keyword>